<evidence type="ECO:0000256" key="1">
    <source>
        <dbReference type="SAM" id="MobiDB-lite"/>
    </source>
</evidence>
<evidence type="ECO:0000256" key="2">
    <source>
        <dbReference type="SAM" id="SignalP"/>
    </source>
</evidence>
<sequence>MSRVERWLRSVTALAVLITVTVTVLVLPARPASAADTCDGGDSRQWDLREDGTIHNPATGECAGTDGGLAPGTPFVLLSCAPDLQWLLTGPEPDKQSSDTSSRETR</sequence>
<evidence type="ECO:0000313" key="3">
    <source>
        <dbReference type="EMBL" id="MEU6800123.1"/>
    </source>
</evidence>
<proteinExistence type="predicted"/>
<evidence type="ECO:0000313" key="4">
    <source>
        <dbReference type="Proteomes" id="UP001551189"/>
    </source>
</evidence>
<keyword evidence="4" id="KW-1185">Reference proteome</keyword>
<name>A0ABV3ASF9_9ACTN</name>
<organism evidence="3 4">
    <name type="scientific">Streptomyces neyagawaensis</name>
    <dbReference type="NCBI Taxonomy" id="42238"/>
    <lineage>
        <taxon>Bacteria</taxon>
        <taxon>Bacillati</taxon>
        <taxon>Actinomycetota</taxon>
        <taxon>Actinomycetes</taxon>
        <taxon>Kitasatosporales</taxon>
        <taxon>Streptomycetaceae</taxon>
        <taxon>Streptomyces</taxon>
    </lineage>
</organism>
<dbReference type="Gene3D" id="2.80.10.50">
    <property type="match status" value="1"/>
</dbReference>
<reference evidence="3 4" key="1">
    <citation type="submission" date="2024-06" db="EMBL/GenBank/DDBJ databases">
        <title>The Natural Products Discovery Center: Release of the First 8490 Sequenced Strains for Exploring Actinobacteria Biosynthetic Diversity.</title>
        <authorList>
            <person name="Kalkreuter E."/>
            <person name="Kautsar S.A."/>
            <person name="Yang D."/>
            <person name="Bader C.D."/>
            <person name="Teijaro C.N."/>
            <person name="Fluegel L."/>
            <person name="Davis C.M."/>
            <person name="Simpson J.R."/>
            <person name="Lauterbach L."/>
            <person name="Steele A.D."/>
            <person name="Gui C."/>
            <person name="Meng S."/>
            <person name="Li G."/>
            <person name="Viehrig K."/>
            <person name="Ye F."/>
            <person name="Su P."/>
            <person name="Kiefer A.F."/>
            <person name="Nichols A."/>
            <person name="Cepeda A.J."/>
            <person name="Yan W."/>
            <person name="Fan B."/>
            <person name="Jiang Y."/>
            <person name="Adhikari A."/>
            <person name="Zheng C.-J."/>
            <person name="Schuster L."/>
            <person name="Cowan T.M."/>
            <person name="Smanski M.J."/>
            <person name="Chevrette M.G."/>
            <person name="De Carvalho L.P.S."/>
            <person name="Shen B."/>
        </authorList>
    </citation>
    <scope>NUCLEOTIDE SEQUENCE [LARGE SCALE GENOMIC DNA]</scope>
    <source>
        <strain evidence="3 4">NPDC046851</strain>
    </source>
</reference>
<feature type="compositionally biased region" description="Basic and acidic residues" evidence="1">
    <location>
        <begin position="41"/>
        <end position="52"/>
    </location>
</feature>
<protein>
    <submittedName>
        <fullName evidence="3">RICIN domain-containing protein</fullName>
    </submittedName>
</protein>
<accession>A0ABV3ASF9</accession>
<dbReference type="Proteomes" id="UP001551189">
    <property type="component" value="Unassembled WGS sequence"/>
</dbReference>
<feature type="chain" id="PRO_5045060295" evidence="2">
    <location>
        <begin position="35"/>
        <end position="106"/>
    </location>
</feature>
<feature type="region of interest" description="Disordered" evidence="1">
    <location>
        <begin position="33"/>
        <end position="52"/>
    </location>
</feature>
<dbReference type="SUPFAM" id="SSF50370">
    <property type="entry name" value="Ricin B-like lectins"/>
    <property type="match status" value="1"/>
</dbReference>
<keyword evidence="2" id="KW-0732">Signal</keyword>
<comment type="caution">
    <text evidence="3">The sequence shown here is derived from an EMBL/GenBank/DDBJ whole genome shotgun (WGS) entry which is preliminary data.</text>
</comment>
<dbReference type="InterPro" id="IPR035992">
    <property type="entry name" value="Ricin_B-like_lectins"/>
</dbReference>
<gene>
    <name evidence="3" type="ORF">ABZ931_03760</name>
</gene>
<dbReference type="RefSeq" id="WP_359690550.1">
    <property type="nucleotide sequence ID" value="NZ_JBEYXT010000009.1"/>
</dbReference>
<dbReference type="EMBL" id="JBEYXT010000009">
    <property type="protein sequence ID" value="MEU6800123.1"/>
    <property type="molecule type" value="Genomic_DNA"/>
</dbReference>
<feature type="signal peptide" evidence="2">
    <location>
        <begin position="1"/>
        <end position="34"/>
    </location>
</feature>